<accession>A0A2H0V6T2</accession>
<gene>
    <name evidence="1" type="ORF">COT95_02295</name>
</gene>
<dbReference type="Proteomes" id="UP000228614">
    <property type="component" value="Unassembled WGS sequence"/>
</dbReference>
<evidence type="ECO:0000313" key="1">
    <source>
        <dbReference type="EMBL" id="PIR94783.1"/>
    </source>
</evidence>
<proteinExistence type="predicted"/>
<evidence type="ECO:0000313" key="2">
    <source>
        <dbReference type="Proteomes" id="UP000228614"/>
    </source>
</evidence>
<dbReference type="EMBL" id="PFAN01000115">
    <property type="protein sequence ID" value="PIR94783.1"/>
    <property type="molecule type" value="Genomic_DNA"/>
</dbReference>
<reference evidence="2" key="1">
    <citation type="submission" date="2017-09" db="EMBL/GenBank/DDBJ databases">
        <title>Depth-based differentiation of microbial function through sediment-hosted aquifers and enrichment of novel symbionts in the deep terrestrial subsurface.</title>
        <authorList>
            <person name="Probst A.J."/>
            <person name="Ladd B."/>
            <person name="Jarett J.K."/>
            <person name="Geller-Mcgrath D.E."/>
            <person name="Sieber C.M.K."/>
            <person name="Emerson J.B."/>
            <person name="Anantharaman K."/>
            <person name="Thomas B.C."/>
            <person name="Malmstrom R."/>
            <person name="Stieglmeier M."/>
            <person name="Klingl A."/>
            <person name="Woyke T."/>
            <person name="Ryan C.M."/>
            <person name="Banfield J.F."/>
        </authorList>
    </citation>
    <scope>NUCLEOTIDE SEQUENCE [LARGE SCALE GENOMIC DNA]</scope>
</reference>
<dbReference type="AlphaFoldDB" id="A0A2H0V6T2"/>
<comment type="caution">
    <text evidence="1">The sequence shown here is derived from an EMBL/GenBank/DDBJ whole genome shotgun (WGS) entry which is preliminary data.</text>
</comment>
<sequence length="64" mass="7434">EYFYNWAKEKNYCVLIFLENSAKVKPFQIDKKGFGGPRAWLTVENIGKIKISGRPSRPKISRSK</sequence>
<protein>
    <submittedName>
        <fullName evidence="1">Uncharacterized protein</fullName>
    </submittedName>
</protein>
<organism evidence="1 2">
    <name type="scientific">Candidatus Falkowbacteria bacterium CG10_big_fil_rev_8_21_14_0_10_37_6</name>
    <dbReference type="NCBI Taxonomy" id="1974563"/>
    <lineage>
        <taxon>Bacteria</taxon>
        <taxon>Candidatus Falkowiibacteriota</taxon>
    </lineage>
</organism>
<name>A0A2H0V6T2_9BACT</name>
<feature type="non-terminal residue" evidence="1">
    <location>
        <position position="1"/>
    </location>
</feature>